<evidence type="ECO:0000313" key="1">
    <source>
        <dbReference type="EMBL" id="KAF0305874.1"/>
    </source>
</evidence>
<evidence type="ECO:0000313" key="2">
    <source>
        <dbReference type="Proteomes" id="UP000440578"/>
    </source>
</evidence>
<gene>
    <name evidence="1" type="ORF">FJT64_022558</name>
</gene>
<reference evidence="1 2" key="1">
    <citation type="submission" date="2019-07" db="EMBL/GenBank/DDBJ databases">
        <title>Draft genome assembly of a fouling barnacle, Amphibalanus amphitrite (Darwin, 1854): The first reference genome for Thecostraca.</title>
        <authorList>
            <person name="Kim W."/>
        </authorList>
    </citation>
    <scope>NUCLEOTIDE SEQUENCE [LARGE SCALE GENOMIC DNA]</scope>
    <source>
        <strain evidence="1">SNU_AA5</strain>
        <tissue evidence="1">Soma without cirri and trophi</tissue>
    </source>
</reference>
<keyword evidence="2" id="KW-1185">Reference proteome</keyword>
<sequence>MEVQGLSPEASEKRITLSEVWAVPKMNISVPRISERHRQTWRHLENLDVQDCSKGEVQLLLGANVLEAVIQHEVTPESTTLAQQLSFQTKILSLLMDHLTAADVLIGEQGKERPQDRVPARLPFKRR</sequence>
<proteinExistence type="predicted"/>
<dbReference type="EMBL" id="VIIS01000713">
    <property type="protein sequence ID" value="KAF0305874.1"/>
    <property type="molecule type" value="Genomic_DNA"/>
</dbReference>
<dbReference type="Proteomes" id="UP000440578">
    <property type="component" value="Unassembled WGS sequence"/>
</dbReference>
<name>A0A6A4WQ43_AMPAM</name>
<organism evidence="1 2">
    <name type="scientific">Amphibalanus amphitrite</name>
    <name type="common">Striped barnacle</name>
    <name type="synonym">Balanus amphitrite</name>
    <dbReference type="NCBI Taxonomy" id="1232801"/>
    <lineage>
        <taxon>Eukaryota</taxon>
        <taxon>Metazoa</taxon>
        <taxon>Ecdysozoa</taxon>
        <taxon>Arthropoda</taxon>
        <taxon>Crustacea</taxon>
        <taxon>Multicrustacea</taxon>
        <taxon>Cirripedia</taxon>
        <taxon>Thoracica</taxon>
        <taxon>Thoracicalcarea</taxon>
        <taxon>Balanomorpha</taxon>
        <taxon>Balanoidea</taxon>
        <taxon>Balanidae</taxon>
        <taxon>Amphibalaninae</taxon>
        <taxon>Amphibalanus</taxon>
    </lineage>
</organism>
<comment type="caution">
    <text evidence="1">The sequence shown here is derived from an EMBL/GenBank/DDBJ whole genome shotgun (WGS) entry which is preliminary data.</text>
</comment>
<protein>
    <submittedName>
        <fullName evidence="1">Uncharacterized protein</fullName>
    </submittedName>
</protein>
<accession>A0A6A4WQ43</accession>
<dbReference type="AlphaFoldDB" id="A0A6A4WQ43"/>